<name>A0A2T1EHF4_9CYAN</name>
<gene>
    <name evidence="3" type="ORF">C7B82_05980</name>
</gene>
<evidence type="ECO:0000313" key="4">
    <source>
        <dbReference type="Proteomes" id="UP000239576"/>
    </source>
</evidence>
<feature type="domain" description="Exonuclease" evidence="2">
    <location>
        <begin position="17"/>
        <end position="186"/>
    </location>
</feature>
<proteinExistence type="predicted"/>
<dbReference type="AlphaFoldDB" id="A0A2T1EHF4"/>
<evidence type="ECO:0000313" key="3">
    <source>
        <dbReference type="EMBL" id="PSB32186.1"/>
    </source>
</evidence>
<dbReference type="FunFam" id="3.30.420.10:FF:000045">
    <property type="entry name" value="3'-5' exonuclease DinG"/>
    <property type="match status" value="1"/>
</dbReference>
<keyword evidence="4" id="KW-1185">Reference proteome</keyword>
<keyword evidence="1 3" id="KW-0540">Nuclease</keyword>
<sequence length="260" mass="28995">MLSTDLLAFYRQVSQQPLTVVDVETTGHRAIACRVIEVSVLQATLTDGILHQQTHLVNPQVPVPTMITRFTGIDQAMVDQAPLAEAVWQQYLPLLNVGVLTAHNLAFDYAFLRAEFDQLGMVFARSSMEQLCTVILARLMLPDLPSRSLPDLVKHFQFPVSHSHRAEADTIACWLLAKRLLTEVQNEPDDALLERFAKQWLPLGDAAAILGCSGKQARSRLEKAGVCPRFVGRHKTPMYQRGSVEHAFLEQAEPTQLSCL</sequence>
<dbReference type="GO" id="GO:0008408">
    <property type="term" value="F:3'-5' exonuclease activity"/>
    <property type="evidence" value="ECO:0007669"/>
    <property type="project" value="TreeGrafter"/>
</dbReference>
<dbReference type="GO" id="GO:0003676">
    <property type="term" value="F:nucleic acid binding"/>
    <property type="evidence" value="ECO:0007669"/>
    <property type="project" value="InterPro"/>
</dbReference>
<dbReference type="GO" id="GO:0045004">
    <property type="term" value="P:DNA replication proofreading"/>
    <property type="evidence" value="ECO:0007669"/>
    <property type="project" value="TreeGrafter"/>
</dbReference>
<dbReference type="PANTHER" id="PTHR30231:SF37">
    <property type="entry name" value="EXODEOXYRIBONUCLEASE 10"/>
    <property type="match status" value="1"/>
</dbReference>
<dbReference type="EMBL" id="PVWK01000029">
    <property type="protein sequence ID" value="PSB32186.1"/>
    <property type="molecule type" value="Genomic_DNA"/>
</dbReference>
<evidence type="ECO:0000259" key="2">
    <source>
        <dbReference type="SMART" id="SM00479"/>
    </source>
</evidence>
<dbReference type="PANTHER" id="PTHR30231">
    <property type="entry name" value="DNA POLYMERASE III SUBUNIT EPSILON"/>
    <property type="match status" value="1"/>
</dbReference>
<dbReference type="RefSeq" id="WP_106255398.1">
    <property type="nucleotide sequence ID" value="NZ_CAWNSW010000017.1"/>
</dbReference>
<comment type="caution">
    <text evidence="3">The sequence shown here is derived from an EMBL/GenBank/DDBJ whole genome shotgun (WGS) entry which is preliminary data.</text>
</comment>
<keyword evidence="1 3" id="KW-0378">Hydrolase</keyword>
<evidence type="ECO:0000256" key="1">
    <source>
        <dbReference type="ARBA" id="ARBA00022839"/>
    </source>
</evidence>
<dbReference type="Gene3D" id="3.30.420.10">
    <property type="entry name" value="Ribonuclease H-like superfamily/Ribonuclease H"/>
    <property type="match status" value="1"/>
</dbReference>
<reference evidence="3 4" key="2">
    <citation type="submission" date="2018-03" db="EMBL/GenBank/DDBJ databases">
        <title>The ancient ancestry and fast evolution of plastids.</title>
        <authorList>
            <person name="Moore K.R."/>
            <person name="Magnabosco C."/>
            <person name="Momper L."/>
            <person name="Gold D.A."/>
            <person name="Bosak T."/>
            <person name="Fournier G.P."/>
        </authorList>
    </citation>
    <scope>NUCLEOTIDE SEQUENCE [LARGE SCALE GENOMIC DNA]</scope>
    <source>
        <strain evidence="3 4">ULC18</strain>
    </source>
</reference>
<dbReference type="SMART" id="SM00479">
    <property type="entry name" value="EXOIII"/>
    <property type="match status" value="1"/>
</dbReference>
<organism evidence="3 4">
    <name type="scientific">Stenomitos frigidus ULC18</name>
    <dbReference type="NCBI Taxonomy" id="2107698"/>
    <lineage>
        <taxon>Bacteria</taxon>
        <taxon>Bacillati</taxon>
        <taxon>Cyanobacteriota</taxon>
        <taxon>Cyanophyceae</taxon>
        <taxon>Leptolyngbyales</taxon>
        <taxon>Leptolyngbyaceae</taxon>
        <taxon>Stenomitos</taxon>
    </lineage>
</organism>
<dbReference type="OrthoDB" id="9776650at2"/>
<dbReference type="Proteomes" id="UP000239576">
    <property type="component" value="Unassembled WGS sequence"/>
</dbReference>
<dbReference type="GO" id="GO:0005829">
    <property type="term" value="C:cytosol"/>
    <property type="evidence" value="ECO:0007669"/>
    <property type="project" value="TreeGrafter"/>
</dbReference>
<dbReference type="CDD" id="cd06127">
    <property type="entry name" value="DEDDh"/>
    <property type="match status" value="1"/>
</dbReference>
<dbReference type="InterPro" id="IPR012337">
    <property type="entry name" value="RNaseH-like_sf"/>
</dbReference>
<protein>
    <submittedName>
        <fullName evidence="3">3'-5' exonuclease</fullName>
    </submittedName>
</protein>
<dbReference type="InterPro" id="IPR036397">
    <property type="entry name" value="RNaseH_sf"/>
</dbReference>
<accession>A0A2T1EHF4</accession>
<keyword evidence="1 3" id="KW-0269">Exonuclease</keyword>
<reference evidence="4" key="1">
    <citation type="submission" date="2018-02" db="EMBL/GenBank/DDBJ databases">
        <authorList>
            <person name="Moore K."/>
            <person name="Momper L."/>
        </authorList>
    </citation>
    <scope>NUCLEOTIDE SEQUENCE [LARGE SCALE GENOMIC DNA]</scope>
    <source>
        <strain evidence="4">ULC18</strain>
    </source>
</reference>
<dbReference type="SUPFAM" id="SSF53098">
    <property type="entry name" value="Ribonuclease H-like"/>
    <property type="match status" value="1"/>
</dbReference>
<dbReference type="Pfam" id="PF00929">
    <property type="entry name" value="RNase_T"/>
    <property type="match status" value="1"/>
</dbReference>
<dbReference type="InterPro" id="IPR013520">
    <property type="entry name" value="Ribonucl_H"/>
</dbReference>